<gene>
    <name evidence="2" type="ORF">BZL29_7762</name>
</gene>
<dbReference type="Proteomes" id="UP000188532">
    <property type="component" value="Unassembled WGS sequence"/>
</dbReference>
<protein>
    <submittedName>
        <fullName evidence="2">Uncharacterized protein</fullName>
    </submittedName>
</protein>
<dbReference type="EMBL" id="MVBN01000011">
    <property type="protein sequence ID" value="OOK65431.1"/>
    <property type="molecule type" value="Genomic_DNA"/>
</dbReference>
<evidence type="ECO:0000256" key="1">
    <source>
        <dbReference type="SAM" id="Coils"/>
    </source>
</evidence>
<evidence type="ECO:0000313" key="3">
    <source>
        <dbReference type="Proteomes" id="UP000188532"/>
    </source>
</evidence>
<dbReference type="AlphaFoldDB" id="A0A1V3WGL8"/>
<comment type="caution">
    <text evidence="2">The sequence shown here is derived from an EMBL/GenBank/DDBJ whole genome shotgun (WGS) entry which is preliminary data.</text>
</comment>
<reference evidence="2 3" key="1">
    <citation type="submission" date="2017-02" db="EMBL/GenBank/DDBJ databases">
        <title>Complete genome sequences of Mycobacterium kansasii strains isolated from rhesus macaques.</title>
        <authorList>
            <person name="Panda A."/>
            <person name="Nagaraj S."/>
            <person name="Zhao X."/>
            <person name="Tettelin H."/>
            <person name="Detolla L.J."/>
        </authorList>
    </citation>
    <scope>NUCLEOTIDE SEQUENCE [LARGE SCALE GENOMIC DNA]</scope>
    <source>
        <strain evidence="2 3">11-3469</strain>
    </source>
</reference>
<accession>A0A1V3WGL8</accession>
<name>A0A1V3WGL8_MYCKA</name>
<feature type="coiled-coil region" evidence="1">
    <location>
        <begin position="45"/>
        <end position="72"/>
    </location>
</feature>
<organism evidence="2 3">
    <name type="scientific">Mycobacterium kansasii</name>
    <dbReference type="NCBI Taxonomy" id="1768"/>
    <lineage>
        <taxon>Bacteria</taxon>
        <taxon>Bacillati</taxon>
        <taxon>Actinomycetota</taxon>
        <taxon>Actinomycetes</taxon>
        <taxon>Mycobacteriales</taxon>
        <taxon>Mycobacteriaceae</taxon>
        <taxon>Mycobacterium</taxon>
    </lineage>
</organism>
<evidence type="ECO:0000313" key="2">
    <source>
        <dbReference type="EMBL" id="OOK65431.1"/>
    </source>
</evidence>
<keyword evidence="1" id="KW-0175">Coiled coil</keyword>
<proteinExistence type="predicted"/>
<sequence length="165" mass="17202">MEGAFIDAARALVDGRLTTLQNRIEGYRYLAKRALWASSEIHSTKADMVEIVNKAEEDIQAARDAAEKAKQAAAAVPGAAEAIEGQLQANIASIVAGAAGLAQARDAEGAGNVALLVADVASGPCRTATRHCPNPAASALPPLPRQLHPRLMAVGLRCNRSITKD</sequence>